<evidence type="ECO:0000256" key="4">
    <source>
        <dbReference type="ARBA" id="ARBA00022692"/>
    </source>
</evidence>
<feature type="transmembrane region" description="Helical" evidence="8">
    <location>
        <begin position="221"/>
        <end position="243"/>
    </location>
</feature>
<comment type="subcellular location">
    <subcellularLocation>
        <location evidence="1">Cell membrane</location>
        <topology evidence="1">Multi-pass membrane protein</topology>
    </subcellularLocation>
    <subcellularLocation>
        <location evidence="7">Membrane</location>
        <topology evidence="7">Multi-pass membrane protein</topology>
    </subcellularLocation>
</comment>
<dbReference type="GO" id="GO:0005886">
    <property type="term" value="C:plasma membrane"/>
    <property type="evidence" value="ECO:0007669"/>
    <property type="project" value="UniProtKB-SubCell"/>
</dbReference>
<evidence type="ECO:0000256" key="5">
    <source>
        <dbReference type="ARBA" id="ARBA00022989"/>
    </source>
</evidence>
<dbReference type="InterPro" id="IPR018456">
    <property type="entry name" value="PTR2_symporter_CS"/>
</dbReference>
<accession>A0A212JP65</accession>
<dbReference type="PROSITE" id="PS50850">
    <property type="entry name" value="MFS"/>
    <property type="match status" value="1"/>
</dbReference>
<gene>
    <name evidence="10" type="ORF">KL86DYS2_11970</name>
</gene>
<comment type="similarity">
    <text evidence="7">Belongs to the major facilitator superfamily. Proton-dependent oligopeptide transporter (POT/PTR) (TC 2.A.17) family.</text>
</comment>
<dbReference type="InterPro" id="IPR000109">
    <property type="entry name" value="POT_fam"/>
</dbReference>
<dbReference type="PANTHER" id="PTHR23517:SF2">
    <property type="entry name" value="MULTIDRUG RESISTANCE PROTEIN MDTH"/>
    <property type="match status" value="1"/>
</dbReference>
<evidence type="ECO:0000256" key="2">
    <source>
        <dbReference type="ARBA" id="ARBA00022448"/>
    </source>
</evidence>
<evidence type="ECO:0000256" key="1">
    <source>
        <dbReference type="ARBA" id="ARBA00004651"/>
    </source>
</evidence>
<protein>
    <recommendedName>
        <fullName evidence="9">Major facilitator superfamily (MFS) profile domain-containing protein</fullName>
    </recommendedName>
</protein>
<keyword evidence="5 8" id="KW-1133">Transmembrane helix</keyword>
<evidence type="ECO:0000256" key="8">
    <source>
        <dbReference type="SAM" id="Phobius"/>
    </source>
</evidence>
<feature type="transmembrane region" description="Helical" evidence="8">
    <location>
        <begin position="271"/>
        <end position="288"/>
    </location>
</feature>
<feature type="domain" description="Major facilitator superfamily (MFS) profile" evidence="9">
    <location>
        <begin position="1"/>
        <end position="247"/>
    </location>
</feature>
<feature type="transmembrane region" description="Helical" evidence="8">
    <location>
        <begin position="411"/>
        <end position="434"/>
    </location>
</feature>
<evidence type="ECO:0000256" key="3">
    <source>
        <dbReference type="ARBA" id="ARBA00022475"/>
    </source>
</evidence>
<dbReference type="SUPFAM" id="SSF103473">
    <property type="entry name" value="MFS general substrate transporter"/>
    <property type="match status" value="1"/>
</dbReference>
<dbReference type="InterPro" id="IPR020846">
    <property type="entry name" value="MFS_dom"/>
</dbReference>
<dbReference type="InterPro" id="IPR050171">
    <property type="entry name" value="MFS_Transporters"/>
</dbReference>
<keyword evidence="4 7" id="KW-0812">Transmembrane</keyword>
<keyword evidence="2 7" id="KW-0813">Transport</keyword>
<dbReference type="Gene3D" id="1.20.1250.20">
    <property type="entry name" value="MFS general substrate transporter like domains"/>
    <property type="match status" value="1"/>
</dbReference>
<evidence type="ECO:0000256" key="7">
    <source>
        <dbReference type="RuleBase" id="RU003755"/>
    </source>
</evidence>
<dbReference type="PROSITE" id="PS01023">
    <property type="entry name" value="PTR2_2"/>
    <property type="match status" value="1"/>
</dbReference>
<feature type="transmembrane region" description="Helical" evidence="8">
    <location>
        <begin position="20"/>
        <end position="38"/>
    </location>
</feature>
<feature type="transmembrane region" description="Helical" evidence="8">
    <location>
        <begin position="44"/>
        <end position="62"/>
    </location>
</feature>
<feature type="transmembrane region" description="Helical" evidence="8">
    <location>
        <begin position="74"/>
        <end position="96"/>
    </location>
</feature>
<name>A0A212JP65_9BACT</name>
<dbReference type="EMBL" id="FLUL01000001">
    <property type="protein sequence ID" value="SBW01115.1"/>
    <property type="molecule type" value="Genomic_DNA"/>
</dbReference>
<dbReference type="GO" id="GO:0022857">
    <property type="term" value="F:transmembrane transporter activity"/>
    <property type="evidence" value="ECO:0007669"/>
    <property type="project" value="InterPro"/>
</dbReference>
<dbReference type="GO" id="GO:0006857">
    <property type="term" value="P:oligopeptide transport"/>
    <property type="evidence" value="ECO:0007669"/>
    <property type="project" value="InterPro"/>
</dbReference>
<feature type="transmembrane region" description="Helical" evidence="8">
    <location>
        <begin position="337"/>
        <end position="358"/>
    </location>
</feature>
<feature type="transmembrane region" description="Helical" evidence="8">
    <location>
        <begin position="370"/>
        <end position="391"/>
    </location>
</feature>
<keyword evidence="3" id="KW-1003">Cell membrane</keyword>
<sequence length="498" mass="54543">MTKFSKAFWVANTVELLERLAYYAIFISLTLYLSNVWGFNDVEAGIIAGSFSALLYFLPTFVGAYSDRIGFRKAIMVAFALLTVGYFGLGLVPTLLESAGLVQYGAANAVGLESGAKDSGLVIETFRSFFTSLGVGNFDRYTTFTGLRESLQQWTIVPILLLIVVGGAFIKSVISGTVAKETTTETRARGFAIFYMMVNIGAFTGKTVVDPLRKSIGDQGLVYLNYFSGTMTLIALVIVFFMYKSTQTAGQGKSLSEIWQALIKVCKNGRLVALILITSGFWIVQQQMYASMPKYVIRMVGADASPGWIANVNPFFVFLLVNLITTIMKKRSPLSSIMVGMFIIPFSALIMSFGNIMGGDPISVFGLTTIHPVTLTLIVGIAFQAIAECFISPRFLEYFSLQSPKGEEGLYLGFSHLHSFVSSLVSFIVAGFLLERFCPDPLSERFANSTNFAADYAAATANAHYLWYVFFAIGLVSAIALVIYGIVVRRIDAKKVIE</sequence>
<feature type="transmembrane region" description="Helical" evidence="8">
    <location>
        <begin position="308"/>
        <end position="325"/>
    </location>
</feature>
<organism evidence="10">
    <name type="scientific">uncultured Dysgonomonas sp</name>
    <dbReference type="NCBI Taxonomy" id="206096"/>
    <lineage>
        <taxon>Bacteria</taxon>
        <taxon>Pseudomonadati</taxon>
        <taxon>Bacteroidota</taxon>
        <taxon>Bacteroidia</taxon>
        <taxon>Bacteroidales</taxon>
        <taxon>Dysgonomonadaceae</taxon>
        <taxon>Dysgonomonas</taxon>
        <taxon>environmental samples</taxon>
    </lineage>
</organism>
<feature type="transmembrane region" description="Helical" evidence="8">
    <location>
        <begin position="465"/>
        <end position="487"/>
    </location>
</feature>
<dbReference type="RefSeq" id="WP_296949510.1">
    <property type="nucleotide sequence ID" value="NZ_LT599021.1"/>
</dbReference>
<keyword evidence="6 8" id="KW-0472">Membrane</keyword>
<proteinExistence type="inferred from homology"/>
<reference evidence="10" key="1">
    <citation type="submission" date="2016-04" db="EMBL/GenBank/DDBJ databases">
        <authorList>
            <person name="Evans L.H."/>
            <person name="Alamgir A."/>
            <person name="Owens N."/>
            <person name="Weber N.D."/>
            <person name="Virtaneva K."/>
            <person name="Barbian K."/>
            <person name="Babar A."/>
            <person name="Rosenke K."/>
        </authorList>
    </citation>
    <scope>NUCLEOTIDE SEQUENCE</scope>
    <source>
        <strain evidence="10">86-2</strain>
    </source>
</reference>
<evidence type="ECO:0000256" key="6">
    <source>
        <dbReference type="ARBA" id="ARBA00023136"/>
    </source>
</evidence>
<evidence type="ECO:0000259" key="9">
    <source>
        <dbReference type="PROSITE" id="PS50850"/>
    </source>
</evidence>
<dbReference type="PANTHER" id="PTHR23517">
    <property type="entry name" value="RESISTANCE PROTEIN MDTM, PUTATIVE-RELATED-RELATED"/>
    <property type="match status" value="1"/>
</dbReference>
<dbReference type="InterPro" id="IPR036259">
    <property type="entry name" value="MFS_trans_sf"/>
</dbReference>
<dbReference type="AlphaFoldDB" id="A0A212JP65"/>
<dbReference type="Pfam" id="PF00854">
    <property type="entry name" value="PTR2"/>
    <property type="match status" value="1"/>
</dbReference>
<feature type="transmembrane region" description="Helical" evidence="8">
    <location>
        <begin position="151"/>
        <end position="170"/>
    </location>
</feature>
<evidence type="ECO:0000313" key="10">
    <source>
        <dbReference type="EMBL" id="SBW01115.1"/>
    </source>
</evidence>
<feature type="transmembrane region" description="Helical" evidence="8">
    <location>
        <begin position="191"/>
        <end position="209"/>
    </location>
</feature>